<evidence type="ECO:0000313" key="3">
    <source>
        <dbReference type="Proteomes" id="UP000231267"/>
    </source>
</evidence>
<dbReference type="Proteomes" id="UP000231267">
    <property type="component" value="Unassembled WGS sequence"/>
</dbReference>
<dbReference type="GO" id="GO:0016491">
    <property type="term" value="F:oxidoreductase activity"/>
    <property type="evidence" value="ECO:0007669"/>
    <property type="project" value="InterPro"/>
</dbReference>
<dbReference type="Pfam" id="PF02915">
    <property type="entry name" value="Rubrerythrin"/>
    <property type="match status" value="1"/>
</dbReference>
<dbReference type="Gene3D" id="1.20.1260.10">
    <property type="match status" value="1"/>
</dbReference>
<dbReference type="InterPro" id="IPR012347">
    <property type="entry name" value="Ferritin-like"/>
</dbReference>
<proteinExistence type="predicted"/>
<evidence type="ECO:0000313" key="2">
    <source>
        <dbReference type="EMBL" id="PIW66134.1"/>
    </source>
</evidence>
<organism evidence="2 3">
    <name type="scientific">Candidatus Taenaricola geysiri</name>
    <dbReference type="NCBI Taxonomy" id="1974752"/>
    <lineage>
        <taxon>Bacteria</taxon>
        <taxon>Pseudomonadati</taxon>
        <taxon>Candidatus Omnitrophota</taxon>
        <taxon>Candidatus Taenaricola</taxon>
    </lineage>
</organism>
<gene>
    <name evidence="2" type="ORF">COW11_04940</name>
</gene>
<reference evidence="2 3" key="1">
    <citation type="submission" date="2017-09" db="EMBL/GenBank/DDBJ databases">
        <title>Depth-based differentiation of microbial function through sediment-hosted aquifers and enrichment of novel symbionts in the deep terrestrial subsurface.</title>
        <authorList>
            <person name="Probst A.J."/>
            <person name="Ladd B."/>
            <person name="Jarett J.K."/>
            <person name="Geller-Mcgrath D.E."/>
            <person name="Sieber C.M."/>
            <person name="Emerson J.B."/>
            <person name="Anantharaman K."/>
            <person name="Thomas B.C."/>
            <person name="Malmstrom R."/>
            <person name="Stieglmeier M."/>
            <person name="Klingl A."/>
            <person name="Woyke T."/>
            <person name="Ryan C.M."/>
            <person name="Banfield J.F."/>
        </authorList>
    </citation>
    <scope>NUCLEOTIDE SEQUENCE [LARGE SCALE GENOMIC DNA]</scope>
    <source>
        <strain evidence="2">CG12_big_fil_rev_8_21_14_0_65_43_15</strain>
    </source>
</reference>
<dbReference type="CDD" id="cd01045">
    <property type="entry name" value="Ferritin_like_AB"/>
    <property type="match status" value="1"/>
</dbReference>
<sequence>MPKFFNAVEVIDMGIKKEEKRRDFYGYAAEKFQEKDMKELFTKLRDWEKAHIEKFTEIKNGIDETKVTEYYQGEFDAYIKAATDDMLYQQISPEWFAKNVKEPLAAINYGMSFEKDAILFFSELIGYVISQSKDKLQQLINEEKKHLVYLAELKKKYQ</sequence>
<dbReference type="SUPFAM" id="SSF47240">
    <property type="entry name" value="Ferritin-like"/>
    <property type="match status" value="1"/>
</dbReference>
<accession>A0A2J0LH00</accession>
<comment type="caution">
    <text evidence="2">The sequence shown here is derived from an EMBL/GenBank/DDBJ whole genome shotgun (WGS) entry which is preliminary data.</text>
</comment>
<dbReference type="GO" id="GO:0046872">
    <property type="term" value="F:metal ion binding"/>
    <property type="evidence" value="ECO:0007669"/>
    <property type="project" value="InterPro"/>
</dbReference>
<dbReference type="PANTHER" id="PTHR33531:SF7">
    <property type="entry name" value="HYPOTHETICAL MEMBRANE PROTEIN, CONSERVED"/>
    <property type="match status" value="1"/>
</dbReference>
<protein>
    <recommendedName>
        <fullName evidence="1">Rubrerythrin diiron-binding domain-containing protein</fullName>
    </recommendedName>
</protein>
<dbReference type="PANTHER" id="PTHR33531">
    <property type="entry name" value="RUBRERYTHRIN SUBFAMILY"/>
    <property type="match status" value="1"/>
</dbReference>
<evidence type="ECO:0000259" key="1">
    <source>
        <dbReference type="Pfam" id="PF02915"/>
    </source>
</evidence>
<dbReference type="EMBL" id="PFGP01000110">
    <property type="protein sequence ID" value="PIW66134.1"/>
    <property type="molecule type" value="Genomic_DNA"/>
</dbReference>
<dbReference type="InterPro" id="IPR009078">
    <property type="entry name" value="Ferritin-like_SF"/>
</dbReference>
<dbReference type="AlphaFoldDB" id="A0A2J0LH00"/>
<name>A0A2J0LH00_9BACT</name>
<dbReference type="InterPro" id="IPR003251">
    <property type="entry name" value="Rr_diiron-bd_dom"/>
</dbReference>
<feature type="domain" description="Rubrerythrin diiron-binding" evidence="1">
    <location>
        <begin position="9"/>
        <end position="153"/>
    </location>
</feature>